<dbReference type="STRING" id="1121322.SAMN02745136_00514"/>
<proteinExistence type="predicted"/>
<dbReference type="EMBL" id="FRAC01000006">
    <property type="protein sequence ID" value="SHJ60344.1"/>
    <property type="molecule type" value="Genomic_DNA"/>
</dbReference>
<dbReference type="Proteomes" id="UP000184386">
    <property type="component" value="Unassembled WGS sequence"/>
</dbReference>
<organism evidence="1 2">
    <name type="scientific">Anaerocolumna jejuensis DSM 15929</name>
    <dbReference type="NCBI Taxonomy" id="1121322"/>
    <lineage>
        <taxon>Bacteria</taxon>
        <taxon>Bacillati</taxon>
        <taxon>Bacillota</taxon>
        <taxon>Clostridia</taxon>
        <taxon>Lachnospirales</taxon>
        <taxon>Lachnospiraceae</taxon>
        <taxon>Anaerocolumna</taxon>
    </lineage>
</organism>
<gene>
    <name evidence="1" type="ORF">SAMN02745136_00514</name>
</gene>
<protein>
    <submittedName>
        <fullName evidence="1">Uncharacterized protein</fullName>
    </submittedName>
</protein>
<reference evidence="1 2" key="1">
    <citation type="submission" date="2016-11" db="EMBL/GenBank/DDBJ databases">
        <authorList>
            <person name="Jaros S."/>
            <person name="Januszkiewicz K."/>
            <person name="Wedrychowicz H."/>
        </authorList>
    </citation>
    <scope>NUCLEOTIDE SEQUENCE [LARGE SCALE GENOMIC DNA]</scope>
    <source>
        <strain evidence="1 2">DSM 15929</strain>
    </source>
</reference>
<dbReference type="AlphaFoldDB" id="A0A1M6KN95"/>
<accession>A0A1M6KN95</accession>
<keyword evidence="2" id="KW-1185">Reference proteome</keyword>
<dbReference type="RefSeq" id="WP_073272597.1">
    <property type="nucleotide sequence ID" value="NZ_FRAC01000006.1"/>
</dbReference>
<sequence length="192" mass="23230">MKLEKIRAAIVIQYDYHDFKAITTNLGGNPAYTGALLNAKYQNIFEVEKLLKEGDLVYLAEKLYPKQYQRHEYIIYHAKDYRNYLQPRTTCSLYRDVIAMSKGRPVEIDKISAEKYRTLYELANERQVRCLYVYNVAESRWYTYRKVSKYKVEKQNVDYTRYILNLLYSKEIRNFTKDNKEWLKEHGMDIYY</sequence>
<name>A0A1M6KN95_9FIRM</name>
<evidence type="ECO:0000313" key="2">
    <source>
        <dbReference type="Proteomes" id="UP000184386"/>
    </source>
</evidence>
<evidence type="ECO:0000313" key="1">
    <source>
        <dbReference type="EMBL" id="SHJ60344.1"/>
    </source>
</evidence>